<evidence type="ECO:0000313" key="1">
    <source>
        <dbReference type="EMBL" id="MBB6166775.1"/>
    </source>
</evidence>
<keyword evidence="1" id="KW-0808">Transferase</keyword>
<gene>
    <name evidence="1" type="ORF">HNQ73_000383</name>
</gene>
<dbReference type="AlphaFoldDB" id="A0A841K366"/>
<keyword evidence="2" id="KW-1185">Reference proteome</keyword>
<organism evidence="1 2">
    <name type="scientific">Chelatococcus composti</name>
    <dbReference type="NCBI Taxonomy" id="1743235"/>
    <lineage>
        <taxon>Bacteria</taxon>
        <taxon>Pseudomonadati</taxon>
        <taxon>Pseudomonadota</taxon>
        <taxon>Alphaproteobacteria</taxon>
        <taxon>Hyphomicrobiales</taxon>
        <taxon>Chelatococcaceae</taxon>
        <taxon>Chelatococcus</taxon>
    </lineage>
</organism>
<comment type="caution">
    <text evidence="1">The sequence shown here is derived from an EMBL/GenBank/DDBJ whole genome shotgun (WGS) entry which is preliminary data.</text>
</comment>
<proteinExistence type="predicted"/>
<dbReference type="RefSeq" id="WP_183331685.1">
    <property type="nucleotide sequence ID" value="NZ_BMHX01000001.1"/>
</dbReference>
<dbReference type="GO" id="GO:0008168">
    <property type="term" value="F:methyltransferase activity"/>
    <property type="evidence" value="ECO:0007669"/>
    <property type="project" value="UniProtKB-KW"/>
</dbReference>
<dbReference type="Pfam" id="PF13489">
    <property type="entry name" value="Methyltransf_23"/>
    <property type="match status" value="1"/>
</dbReference>
<dbReference type="EMBL" id="JACHEH010000001">
    <property type="protein sequence ID" value="MBB6166775.1"/>
    <property type="molecule type" value="Genomic_DNA"/>
</dbReference>
<sequence length="231" mass="26229">MRRRDLLGRIPPFGLLTMLDRYYDTARTEVLPFLPARVTRLLDVGCGTGATTRAVASRHAVVWKGGIEYMDAVATRAEPHFDRLWRGDAQAVALEAEIAPGSLDLVLCLDVLEHMADPWTMVKRLSALVAPGGRLIVSVPNIRHWRFIWRLLAKGDFRYRDSGLLDRTHLRFFVKETAAELATVGGLQLVGVHSVQRFRFPDVRWFLLMLSFGRLETLLAKQWLVVAERKP</sequence>
<dbReference type="PANTHER" id="PTHR43861:SF1">
    <property type="entry name" value="TRANS-ACONITATE 2-METHYLTRANSFERASE"/>
    <property type="match status" value="1"/>
</dbReference>
<reference evidence="1 2" key="1">
    <citation type="submission" date="2020-08" db="EMBL/GenBank/DDBJ databases">
        <title>Genomic Encyclopedia of Type Strains, Phase IV (KMG-IV): sequencing the most valuable type-strain genomes for metagenomic binning, comparative biology and taxonomic classification.</title>
        <authorList>
            <person name="Goeker M."/>
        </authorList>
    </citation>
    <scope>NUCLEOTIDE SEQUENCE [LARGE SCALE GENOMIC DNA]</scope>
    <source>
        <strain evidence="1 2">DSM 101465</strain>
    </source>
</reference>
<evidence type="ECO:0000313" key="2">
    <source>
        <dbReference type="Proteomes" id="UP000588017"/>
    </source>
</evidence>
<accession>A0A841K366</accession>
<dbReference type="InterPro" id="IPR029063">
    <property type="entry name" value="SAM-dependent_MTases_sf"/>
</dbReference>
<keyword evidence="1" id="KW-0489">Methyltransferase</keyword>
<dbReference type="PANTHER" id="PTHR43861">
    <property type="entry name" value="TRANS-ACONITATE 2-METHYLTRANSFERASE-RELATED"/>
    <property type="match status" value="1"/>
</dbReference>
<protein>
    <submittedName>
        <fullName evidence="1">2-polyprenyl-3-methyl-5-hydroxy-6-metoxy-1, 4-benzoquinol methylase</fullName>
    </submittedName>
</protein>
<name>A0A841K366_9HYPH</name>
<dbReference type="Gene3D" id="3.40.50.150">
    <property type="entry name" value="Vaccinia Virus protein VP39"/>
    <property type="match status" value="1"/>
</dbReference>
<dbReference type="CDD" id="cd02440">
    <property type="entry name" value="AdoMet_MTases"/>
    <property type="match status" value="1"/>
</dbReference>
<dbReference type="GO" id="GO:0032259">
    <property type="term" value="P:methylation"/>
    <property type="evidence" value="ECO:0007669"/>
    <property type="project" value="UniProtKB-KW"/>
</dbReference>
<dbReference type="SUPFAM" id="SSF53335">
    <property type="entry name" value="S-adenosyl-L-methionine-dependent methyltransferases"/>
    <property type="match status" value="1"/>
</dbReference>
<dbReference type="Proteomes" id="UP000588017">
    <property type="component" value="Unassembled WGS sequence"/>
</dbReference>